<evidence type="ECO:0000313" key="2">
    <source>
        <dbReference type="EMBL" id="MBO0936560.1"/>
    </source>
</evidence>
<dbReference type="PROSITE" id="PS51257">
    <property type="entry name" value="PROKAR_LIPOPROTEIN"/>
    <property type="match status" value="1"/>
</dbReference>
<keyword evidence="3" id="KW-1185">Reference proteome</keyword>
<evidence type="ECO:0000256" key="1">
    <source>
        <dbReference type="SAM" id="SignalP"/>
    </source>
</evidence>
<sequence length="772" mass="79277">MLLHVLRLLLALLLSVGCVSLYAQTTITTLPLSVSSVCAGTSLTVSFAQTGTVATGNVYTAQLSSGGDYTSLSGSTPPTFDATTGQYALQTTIPASVSAGGNYRVRVVASNPATVGSASSTTLTVRTPPGAPTLAAQLIAPNTYQYTFCQNDKAVVLSDLVNAAPDNYRIQYDVGNGLAPTAQKTFTPPTINPLLPGKALYNVRYVVIDDKKGCNPPEQSSSIAYLVVEIKPRPTLPSVASAAVAYCQNQPPTPLTASITTAGSEIVWYDPNGAVVSSTALSGTAATGASILPATAQTGTFVYQVVQSLDRCEGPRASVTVTVSPAAATPTTTTPRVELCRGAVASPLVATGTNLIWTDPNGVTSTAAPTPPTINVSKNADGDVYYVAQNNANGCISQRLAIRVVVQATPTLALTGSTTANLGQEVPVKLVFTGAGPYRFKLSNGFSGAAQRDTTILILPDKTTTYQVAEVSNSCGAGLPVSAVTITVLVPTIRTQGLSSSSLCAGASLLANFQTTGAFNPGNSFRLQMARPVADTANANYIELGNLLMGNGQISGTIPATATAGTYWVRVVATNPKIPINGSISPTLLTVQGTPTASLSATPTAVLAGETAKLSVLLGGSGPWTFAYRDSTDALGAVQTITTNTSPYVIDVKPLKTTTYKLTVLSNACGASTGTLARTVITVNPVLAVEPLGGSISAFPNPATASITVRIDPALLTQPATLELIDLAGLITHRQFTSQPTTILSLDGQAAGLLLLRVQAGGQAVTYRVMKL</sequence>
<proteinExistence type="predicted"/>
<name>A0A939GFJ1_9BACT</name>
<organism evidence="2 3">
    <name type="scientific">Fibrella rubiginis</name>
    <dbReference type="NCBI Taxonomy" id="2817060"/>
    <lineage>
        <taxon>Bacteria</taxon>
        <taxon>Pseudomonadati</taxon>
        <taxon>Bacteroidota</taxon>
        <taxon>Cytophagia</taxon>
        <taxon>Cytophagales</taxon>
        <taxon>Spirosomataceae</taxon>
        <taxon>Fibrella</taxon>
    </lineage>
</organism>
<feature type="chain" id="PRO_5037160766" evidence="1">
    <location>
        <begin position="24"/>
        <end position="772"/>
    </location>
</feature>
<dbReference type="RefSeq" id="WP_207364117.1">
    <property type="nucleotide sequence ID" value="NZ_JAFMYV010000003.1"/>
</dbReference>
<keyword evidence="1" id="KW-0732">Signal</keyword>
<dbReference type="Proteomes" id="UP000664034">
    <property type="component" value="Unassembled WGS sequence"/>
</dbReference>
<comment type="caution">
    <text evidence="2">The sequence shown here is derived from an EMBL/GenBank/DDBJ whole genome shotgun (WGS) entry which is preliminary data.</text>
</comment>
<accession>A0A939GFJ1</accession>
<evidence type="ECO:0000313" key="3">
    <source>
        <dbReference type="Proteomes" id="UP000664034"/>
    </source>
</evidence>
<dbReference type="NCBIfam" id="TIGR04183">
    <property type="entry name" value="Por_Secre_tail"/>
    <property type="match status" value="1"/>
</dbReference>
<gene>
    <name evidence="2" type="ORF">J2I47_08400</name>
</gene>
<dbReference type="EMBL" id="JAFMYV010000003">
    <property type="protein sequence ID" value="MBO0936560.1"/>
    <property type="molecule type" value="Genomic_DNA"/>
</dbReference>
<feature type="signal peptide" evidence="1">
    <location>
        <begin position="1"/>
        <end position="23"/>
    </location>
</feature>
<protein>
    <submittedName>
        <fullName evidence="2">T9SS type A sorting domain-containing protein</fullName>
    </submittedName>
</protein>
<reference evidence="2" key="1">
    <citation type="submission" date="2021-03" db="EMBL/GenBank/DDBJ databases">
        <title>Fibrella sp. HMF5335 genome sequencing and assembly.</title>
        <authorList>
            <person name="Kang H."/>
            <person name="Kim H."/>
            <person name="Bae S."/>
            <person name="Joh K."/>
        </authorList>
    </citation>
    <scope>NUCLEOTIDE SEQUENCE</scope>
    <source>
        <strain evidence="2">HMF5335</strain>
    </source>
</reference>
<dbReference type="AlphaFoldDB" id="A0A939GFJ1"/>
<dbReference type="InterPro" id="IPR026444">
    <property type="entry name" value="Secre_tail"/>
</dbReference>